<sequence length="313" mass="35813">MGKLNLSALRVRQTALAQKSSGKISHTPCWVDIVSEIPPTTILVRNLPQPHALVQQRVKTLPGKSTPQPVIEVRENPRNKTKKPSRMFQPMPIRYEEDQLRKEFFRDHPWELARPRVVLESDGKDDTRCDWSRIQQPGKCLDGESVVQRQLYLLNNVPDITKGEAYDIARREFYQLRLQEDIERRVAQEEAKATGAYFGPGMMEVSMELENQEYDRWKAWAEKESELALQRIAMFTGATARANEESAAAVPEQPDFELDAPVPETEPARMRTVALDEIKLCHILTAVENRMTDGKDAATKYPTSHMERFIGTV</sequence>
<gene>
    <name evidence="9" type="primary">RSM25</name>
    <name evidence="9" type="ORF">PRK78_000887</name>
</gene>
<evidence type="ECO:0000313" key="9">
    <source>
        <dbReference type="EMBL" id="WEW55456.1"/>
    </source>
</evidence>
<dbReference type="InterPro" id="IPR016939">
    <property type="entry name" value="Ribosomal_mS23_fun"/>
</dbReference>
<accession>A0AAF0DBJ4</accession>
<name>A0AAF0DBJ4_9EURO</name>
<proteinExistence type="inferred from homology"/>
<keyword evidence="5" id="KW-0496">Mitochondrion</keyword>
<reference evidence="9" key="1">
    <citation type="submission" date="2023-03" db="EMBL/GenBank/DDBJ databases">
        <title>Emydomyces testavorans Genome Sequence.</title>
        <authorList>
            <person name="Hoyer L."/>
        </authorList>
    </citation>
    <scope>NUCLEOTIDE SEQUENCE</scope>
    <source>
        <strain evidence="9">16-2883</strain>
    </source>
</reference>
<comment type="similarity">
    <text evidence="2">Belongs to the mitochondrion-specific ribosomal protein mS23 family.</text>
</comment>
<dbReference type="Pfam" id="PF13741">
    <property type="entry name" value="MRP-S25"/>
    <property type="match status" value="1"/>
</dbReference>
<dbReference type="PANTHER" id="PTHR37799:SF1">
    <property type="entry name" value="SMALL RIBOSOMAL SUBUNIT PROTEIN MS23"/>
    <property type="match status" value="1"/>
</dbReference>
<evidence type="ECO:0000256" key="6">
    <source>
        <dbReference type="ARBA" id="ARBA00023274"/>
    </source>
</evidence>
<organism evidence="9 10">
    <name type="scientific">Emydomyces testavorans</name>
    <dbReference type="NCBI Taxonomy" id="2070801"/>
    <lineage>
        <taxon>Eukaryota</taxon>
        <taxon>Fungi</taxon>
        <taxon>Dikarya</taxon>
        <taxon>Ascomycota</taxon>
        <taxon>Pezizomycotina</taxon>
        <taxon>Eurotiomycetes</taxon>
        <taxon>Eurotiomycetidae</taxon>
        <taxon>Onygenales</taxon>
        <taxon>Nannizziopsiaceae</taxon>
        <taxon>Emydomyces</taxon>
    </lineage>
</organism>
<evidence type="ECO:0000256" key="2">
    <source>
        <dbReference type="ARBA" id="ARBA00009864"/>
    </source>
</evidence>
<dbReference type="PANTHER" id="PTHR37799">
    <property type="entry name" value="37S RIBOSOMAL PROTEIN S25, MITOCHONDRIAL"/>
    <property type="match status" value="1"/>
</dbReference>
<evidence type="ECO:0000256" key="8">
    <source>
        <dbReference type="ARBA" id="ARBA00035421"/>
    </source>
</evidence>
<dbReference type="GO" id="GO:0003735">
    <property type="term" value="F:structural constituent of ribosome"/>
    <property type="evidence" value="ECO:0007669"/>
    <property type="project" value="InterPro"/>
</dbReference>
<evidence type="ECO:0000256" key="7">
    <source>
        <dbReference type="ARBA" id="ARBA00035137"/>
    </source>
</evidence>
<evidence type="ECO:0000256" key="3">
    <source>
        <dbReference type="ARBA" id="ARBA00011526"/>
    </source>
</evidence>
<dbReference type="Proteomes" id="UP001219355">
    <property type="component" value="Chromosome 1"/>
</dbReference>
<protein>
    <recommendedName>
        <fullName evidence="7">Small ribosomal subunit protein mS23</fullName>
    </recommendedName>
    <alternativeName>
        <fullName evidence="8">37S ribosomal protein S25, mitochondrial</fullName>
    </alternativeName>
</protein>
<comment type="subunit">
    <text evidence="3">Component of the mitochondrial small ribosomal subunit.</text>
</comment>
<keyword evidence="6" id="KW-0687">Ribonucleoprotein</keyword>
<dbReference type="EMBL" id="CP120627">
    <property type="protein sequence ID" value="WEW55456.1"/>
    <property type="molecule type" value="Genomic_DNA"/>
</dbReference>
<keyword evidence="10" id="KW-1185">Reference proteome</keyword>
<keyword evidence="4" id="KW-0689">Ribosomal protein</keyword>
<evidence type="ECO:0000256" key="1">
    <source>
        <dbReference type="ARBA" id="ARBA00004173"/>
    </source>
</evidence>
<dbReference type="GO" id="GO:0005763">
    <property type="term" value="C:mitochondrial small ribosomal subunit"/>
    <property type="evidence" value="ECO:0007669"/>
    <property type="project" value="InterPro"/>
</dbReference>
<evidence type="ECO:0000256" key="5">
    <source>
        <dbReference type="ARBA" id="ARBA00023128"/>
    </source>
</evidence>
<comment type="subcellular location">
    <subcellularLocation>
        <location evidence="1">Mitochondrion</location>
    </subcellularLocation>
</comment>
<evidence type="ECO:0000313" key="10">
    <source>
        <dbReference type="Proteomes" id="UP001219355"/>
    </source>
</evidence>
<dbReference type="AlphaFoldDB" id="A0AAF0DBJ4"/>
<evidence type="ECO:0000256" key="4">
    <source>
        <dbReference type="ARBA" id="ARBA00022980"/>
    </source>
</evidence>